<dbReference type="EMBL" id="QYBB01000001">
    <property type="protein sequence ID" value="RYC33765.1"/>
    <property type="molecule type" value="Genomic_DNA"/>
</dbReference>
<evidence type="ECO:0000313" key="6">
    <source>
        <dbReference type="EMBL" id="RYC33765.1"/>
    </source>
</evidence>
<dbReference type="OrthoDB" id="9795002at2"/>
<dbReference type="InterPro" id="IPR036388">
    <property type="entry name" value="WH-like_DNA-bd_sf"/>
</dbReference>
<protein>
    <submittedName>
        <fullName evidence="6">ANTAR domain-containing protein</fullName>
    </submittedName>
</protein>
<keyword evidence="7" id="KW-1185">Reference proteome</keyword>
<keyword evidence="3" id="KW-1133">Transmembrane helix</keyword>
<keyword evidence="4" id="KW-0472">Membrane</keyword>
<dbReference type="Proteomes" id="UP000290759">
    <property type="component" value="Unassembled WGS sequence"/>
</dbReference>
<dbReference type="SMART" id="SM01012">
    <property type="entry name" value="ANTAR"/>
    <property type="match status" value="1"/>
</dbReference>
<dbReference type="AlphaFoldDB" id="A0A4Q2UG99"/>
<evidence type="ECO:0000259" key="5">
    <source>
        <dbReference type="PROSITE" id="PS50921"/>
    </source>
</evidence>
<evidence type="ECO:0000313" key="7">
    <source>
        <dbReference type="Proteomes" id="UP000290759"/>
    </source>
</evidence>
<name>A0A4Q2UG99_9HYPH</name>
<dbReference type="Pfam" id="PF03861">
    <property type="entry name" value="ANTAR"/>
    <property type="match status" value="1"/>
</dbReference>
<dbReference type="SUPFAM" id="SSF52172">
    <property type="entry name" value="CheY-like"/>
    <property type="match status" value="1"/>
</dbReference>
<evidence type="ECO:0000256" key="4">
    <source>
        <dbReference type="ARBA" id="ARBA00023136"/>
    </source>
</evidence>
<dbReference type="InterPro" id="IPR005561">
    <property type="entry name" value="ANTAR"/>
</dbReference>
<organism evidence="6 7">
    <name type="scientific">Lichenibacterium minor</name>
    <dbReference type="NCBI Taxonomy" id="2316528"/>
    <lineage>
        <taxon>Bacteria</taxon>
        <taxon>Pseudomonadati</taxon>
        <taxon>Pseudomonadota</taxon>
        <taxon>Alphaproteobacteria</taxon>
        <taxon>Hyphomicrobiales</taxon>
        <taxon>Lichenihabitantaceae</taxon>
        <taxon>Lichenibacterium</taxon>
    </lineage>
</organism>
<keyword evidence="2" id="KW-0812">Transmembrane</keyword>
<dbReference type="GO" id="GO:0016020">
    <property type="term" value="C:membrane"/>
    <property type="evidence" value="ECO:0007669"/>
    <property type="project" value="UniProtKB-SubCell"/>
</dbReference>
<reference evidence="6 7" key="2">
    <citation type="submission" date="2019-02" db="EMBL/GenBank/DDBJ databases">
        <title>'Lichenibacterium ramalinii' gen. nov. sp. nov., 'Lichenibacterium minor' gen. nov. sp. nov.</title>
        <authorList>
            <person name="Pankratov T."/>
        </authorList>
    </citation>
    <scope>NUCLEOTIDE SEQUENCE [LARGE SCALE GENOMIC DNA]</scope>
    <source>
        <strain evidence="6 7">RmlP026</strain>
    </source>
</reference>
<dbReference type="Pfam" id="PF13675">
    <property type="entry name" value="PilJ"/>
    <property type="match status" value="2"/>
</dbReference>
<sequence length="500" mass="53713">MRVALPVGVPTAILRSKRRCLHPPGVGWRHGLPTAVWARLGVRGESRPLRCDRVLRCTTHAKPAARRLQTRPGSLVPGLQMTSVSFFSSGGPGAPALQADLEGVGLTVTGPLKLRTMVQDVICTAPDVVVCYESHPGDALFAVTSTLQDTAPRPLVLFTGDPDAEKIERATAAGIHAYVVNGYAPARLRSVIHVAQARFKRDQSLREELSEVRDRFTERKLVDRAKGILMRVRDVAEEDAFKVLRSAAMQSKQRIGQVAQQVIDATRYADAINRAGQLRMLSQRVVKLYAQGCAGIAPETAAELCRESIAQVEANLAVLGRTLSKPTFGDLLDGVLTPWTALKAALRGRPEAARLRDIDALAERLLAQAEALTRNLETAGFTAALRVINVSGRQRMLSQRIAKGAILATLPGAGPPSDAEARRAEADFEQGMAFLAATPLSTAEIQAVMAAATSAWSEFRRAAASPATAGRDVAALSETLLSRFGELTALYEQGIQTLMA</sequence>
<evidence type="ECO:0000256" key="2">
    <source>
        <dbReference type="ARBA" id="ARBA00022692"/>
    </source>
</evidence>
<proteinExistence type="predicted"/>
<dbReference type="Gene3D" id="1.10.10.10">
    <property type="entry name" value="Winged helix-like DNA-binding domain superfamily/Winged helix DNA-binding domain"/>
    <property type="match status" value="1"/>
</dbReference>
<evidence type="ECO:0000256" key="1">
    <source>
        <dbReference type="ARBA" id="ARBA00004141"/>
    </source>
</evidence>
<dbReference type="PROSITE" id="PS50921">
    <property type="entry name" value="ANTAR"/>
    <property type="match status" value="1"/>
</dbReference>
<feature type="domain" description="ANTAR" evidence="5">
    <location>
        <begin position="202"/>
        <end position="263"/>
    </location>
</feature>
<dbReference type="InterPro" id="IPR029095">
    <property type="entry name" value="NarX-like_N"/>
</dbReference>
<reference evidence="6 7" key="1">
    <citation type="submission" date="2018-12" db="EMBL/GenBank/DDBJ databases">
        <authorList>
            <person name="Grouzdev D.S."/>
            <person name="Krutkina M.S."/>
        </authorList>
    </citation>
    <scope>NUCLEOTIDE SEQUENCE [LARGE SCALE GENOMIC DNA]</scope>
    <source>
        <strain evidence="6 7">RmlP026</strain>
    </source>
</reference>
<gene>
    <name evidence="6" type="ORF">D3273_00475</name>
</gene>
<comment type="subcellular location">
    <subcellularLocation>
        <location evidence="1">Membrane</location>
        <topology evidence="1">Multi-pass membrane protein</topology>
    </subcellularLocation>
</comment>
<accession>A0A4Q2UG99</accession>
<evidence type="ECO:0000256" key="3">
    <source>
        <dbReference type="ARBA" id="ARBA00022989"/>
    </source>
</evidence>
<comment type="caution">
    <text evidence="6">The sequence shown here is derived from an EMBL/GenBank/DDBJ whole genome shotgun (WGS) entry which is preliminary data.</text>
</comment>
<dbReference type="GO" id="GO:0003723">
    <property type="term" value="F:RNA binding"/>
    <property type="evidence" value="ECO:0007669"/>
    <property type="project" value="InterPro"/>
</dbReference>
<dbReference type="InterPro" id="IPR011006">
    <property type="entry name" value="CheY-like_superfamily"/>
</dbReference>